<name>A0A1G6WWX9_NIADE</name>
<keyword evidence="6" id="KW-1185">Reference proteome</keyword>
<organism evidence="5 6">
    <name type="scientific">Niabella drilacis (strain DSM 25811 / CCM 8410 / CCUG 62505 / LMG 26954 / E90)</name>
    <dbReference type="NCBI Taxonomy" id="1285928"/>
    <lineage>
        <taxon>Bacteria</taxon>
        <taxon>Pseudomonadati</taxon>
        <taxon>Bacteroidota</taxon>
        <taxon>Chitinophagia</taxon>
        <taxon>Chitinophagales</taxon>
        <taxon>Chitinophagaceae</taxon>
        <taxon>Niabella</taxon>
    </lineage>
</organism>
<evidence type="ECO:0000256" key="2">
    <source>
        <dbReference type="ARBA" id="ARBA00023125"/>
    </source>
</evidence>
<sequence length="285" mass="33473">MTSSTVYPHRRFTDIQKMLGQHSEIIYRQLPEAAGLFPVPERRDCFILMLFEDGKGVNVIDHADHKVAPLQMHLCFPGQVHHWHLDKTTSGHIMILSEDMYDTLASYFKFPISFYKKKPQAPLTRDIFNTLVHEIQYIQAELYTVHRLLAVVYSRIRIISLVIERAVYQASENPIGLDSRPVLEQFQSLIRTHFEKHRAVQFYADRLFITANYLNILCRRHYGKSSADLINSEVIREIKLLLTTSSKSIKEIAGRLHFNEVSYFSTFFKRYTGLTPMQYRNRFKR</sequence>
<dbReference type="GO" id="GO:0003700">
    <property type="term" value="F:DNA-binding transcription factor activity"/>
    <property type="evidence" value="ECO:0007669"/>
    <property type="project" value="InterPro"/>
</dbReference>
<reference evidence="6" key="1">
    <citation type="submission" date="2016-10" db="EMBL/GenBank/DDBJ databases">
        <authorList>
            <person name="Varghese N."/>
            <person name="Submissions S."/>
        </authorList>
    </citation>
    <scope>NUCLEOTIDE SEQUENCE [LARGE SCALE GENOMIC DNA]</scope>
    <source>
        <strain evidence="6">DSM 25811 / CCM 8410 / LMG 26954 / E90</strain>
    </source>
</reference>
<keyword evidence="1" id="KW-0805">Transcription regulation</keyword>
<evidence type="ECO:0000259" key="4">
    <source>
        <dbReference type="PROSITE" id="PS01124"/>
    </source>
</evidence>
<dbReference type="PANTHER" id="PTHR43280:SF32">
    <property type="entry name" value="TRANSCRIPTIONAL REGULATORY PROTEIN"/>
    <property type="match status" value="1"/>
</dbReference>
<protein>
    <submittedName>
        <fullName evidence="5">Transcriptional regulator, AraC family</fullName>
    </submittedName>
</protein>
<keyword evidence="3" id="KW-0804">Transcription</keyword>
<evidence type="ECO:0000256" key="3">
    <source>
        <dbReference type="ARBA" id="ARBA00023163"/>
    </source>
</evidence>
<gene>
    <name evidence="5" type="ORF">SAMN04487894_11254</name>
</gene>
<evidence type="ECO:0000256" key="1">
    <source>
        <dbReference type="ARBA" id="ARBA00023015"/>
    </source>
</evidence>
<dbReference type="Proteomes" id="UP000198757">
    <property type="component" value="Unassembled WGS sequence"/>
</dbReference>
<dbReference type="InterPro" id="IPR037923">
    <property type="entry name" value="HTH-like"/>
</dbReference>
<dbReference type="SMART" id="SM00342">
    <property type="entry name" value="HTH_ARAC"/>
    <property type="match status" value="1"/>
</dbReference>
<keyword evidence="2" id="KW-0238">DNA-binding</keyword>
<evidence type="ECO:0000313" key="6">
    <source>
        <dbReference type="Proteomes" id="UP000198757"/>
    </source>
</evidence>
<dbReference type="InterPro" id="IPR020449">
    <property type="entry name" value="Tscrpt_reg_AraC-type_HTH"/>
</dbReference>
<dbReference type="InterPro" id="IPR009057">
    <property type="entry name" value="Homeodomain-like_sf"/>
</dbReference>
<dbReference type="OrthoDB" id="2585681at2"/>
<feature type="domain" description="HTH araC/xylS-type" evidence="4">
    <location>
        <begin position="184"/>
        <end position="282"/>
    </location>
</feature>
<dbReference type="PRINTS" id="PR00032">
    <property type="entry name" value="HTHARAC"/>
</dbReference>
<dbReference type="EMBL" id="FMZO01000012">
    <property type="protein sequence ID" value="SDD70314.1"/>
    <property type="molecule type" value="Genomic_DNA"/>
</dbReference>
<dbReference type="AlphaFoldDB" id="A0A1G6WWX9"/>
<dbReference type="PROSITE" id="PS01124">
    <property type="entry name" value="HTH_ARAC_FAMILY_2"/>
    <property type="match status" value="1"/>
</dbReference>
<dbReference type="Pfam" id="PF12833">
    <property type="entry name" value="HTH_18"/>
    <property type="match status" value="1"/>
</dbReference>
<dbReference type="InterPro" id="IPR018060">
    <property type="entry name" value="HTH_AraC"/>
</dbReference>
<dbReference type="STRING" id="1285928.SAMN04487894_11254"/>
<dbReference type="SUPFAM" id="SSF46689">
    <property type="entry name" value="Homeodomain-like"/>
    <property type="match status" value="1"/>
</dbReference>
<dbReference type="GO" id="GO:0043565">
    <property type="term" value="F:sequence-specific DNA binding"/>
    <property type="evidence" value="ECO:0007669"/>
    <property type="project" value="InterPro"/>
</dbReference>
<dbReference type="SUPFAM" id="SSF51215">
    <property type="entry name" value="Regulatory protein AraC"/>
    <property type="match status" value="1"/>
</dbReference>
<dbReference type="Gene3D" id="1.10.10.60">
    <property type="entry name" value="Homeodomain-like"/>
    <property type="match status" value="1"/>
</dbReference>
<proteinExistence type="predicted"/>
<dbReference type="RefSeq" id="WP_090391773.1">
    <property type="nucleotide sequence ID" value="NZ_FMZO01000012.1"/>
</dbReference>
<evidence type="ECO:0000313" key="5">
    <source>
        <dbReference type="EMBL" id="SDD70314.1"/>
    </source>
</evidence>
<dbReference type="PANTHER" id="PTHR43280">
    <property type="entry name" value="ARAC-FAMILY TRANSCRIPTIONAL REGULATOR"/>
    <property type="match status" value="1"/>
</dbReference>
<accession>A0A1G6WWX9</accession>